<name>A0A5B8JAA6_9ACTN</name>
<dbReference type="KEGG" id="sqz:FQU76_09885"/>
<sequence>MPRFAGAQECMKCGHAIDEADAVPLEVDSASGGHPAMWGHRQCIPPWPPTPGAVAPPADRLAR</sequence>
<organism evidence="2 3">
    <name type="scientific">Streptomyces qinzhouensis</name>
    <dbReference type="NCBI Taxonomy" id="2599401"/>
    <lineage>
        <taxon>Bacteria</taxon>
        <taxon>Bacillati</taxon>
        <taxon>Actinomycetota</taxon>
        <taxon>Actinomycetes</taxon>
        <taxon>Kitasatosporales</taxon>
        <taxon>Streptomycetaceae</taxon>
        <taxon>Streptomyces</taxon>
    </lineage>
</organism>
<feature type="region of interest" description="Disordered" evidence="1">
    <location>
        <begin position="41"/>
        <end position="63"/>
    </location>
</feature>
<feature type="compositionally biased region" description="Low complexity" evidence="1">
    <location>
        <begin position="52"/>
        <end position="63"/>
    </location>
</feature>
<protein>
    <submittedName>
        <fullName evidence="2">Uncharacterized protein</fullName>
    </submittedName>
</protein>
<reference evidence="2 3" key="1">
    <citation type="submission" date="2019-07" db="EMBL/GenBank/DDBJ databases">
        <authorList>
            <person name="Zhu P."/>
        </authorList>
    </citation>
    <scope>NUCLEOTIDE SEQUENCE [LARGE SCALE GENOMIC DNA]</scope>
    <source>
        <strain evidence="2 3">SSL-25</strain>
    </source>
</reference>
<dbReference type="RefSeq" id="WP_146480082.1">
    <property type="nucleotide sequence ID" value="NZ_CP042266.1"/>
</dbReference>
<dbReference type="Proteomes" id="UP000320580">
    <property type="component" value="Chromosome"/>
</dbReference>
<keyword evidence="3" id="KW-1185">Reference proteome</keyword>
<evidence type="ECO:0000256" key="1">
    <source>
        <dbReference type="SAM" id="MobiDB-lite"/>
    </source>
</evidence>
<dbReference type="AlphaFoldDB" id="A0A5B8JAA6"/>
<gene>
    <name evidence="2" type="ORF">FQU76_09885</name>
</gene>
<proteinExistence type="predicted"/>
<accession>A0A5B8JAA6</accession>
<dbReference type="EMBL" id="CP042266">
    <property type="protein sequence ID" value="QDY76791.1"/>
    <property type="molecule type" value="Genomic_DNA"/>
</dbReference>
<evidence type="ECO:0000313" key="3">
    <source>
        <dbReference type="Proteomes" id="UP000320580"/>
    </source>
</evidence>
<evidence type="ECO:0000313" key="2">
    <source>
        <dbReference type="EMBL" id="QDY76791.1"/>
    </source>
</evidence>